<dbReference type="PANTHER" id="PTHR43591">
    <property type="entry name" value="METHYLTRANSFERASE"/>
    <property type="match status" value="1"/>
</dbReference>
<feature type="domain" description="Methyltransferase type 12" evidence="1">
    <location>
        <begin position="53"/>
        <end position="147"/>
    </location>
</feature>
<dbReference type="GO" id="GO:0008168">
    <property type="term" value="F:methyltransferase activity"/>
    <property type="evidence" value="ECO:0007669"/>
    <property type="project" value="UniProtKB-KW"/>
</dbReference>
<dbReference type="OrthoDB" id="417697at2759"/>
<organism evidence="2 3">
    <name type="scientific">Aspergillus ibericus CBS 121593</name>
    <dbReference type="NCBI Taxonomy" id="1448316"/>
    <lineage>
        <taxon>Eukaryota</taxon>
        <taxon>Fungi</taxon>
        <taxon>Dikarya</taxon>
        <taxon>Ascomycota</taxon>
        <taxon>Pezizomycotina</taxon>
        <taxon>Eurotiomycetes</taxon>
        <taxon>Eurotiomycetidae</taxon>
        <taxon>Eurotiales</taxon>
        <taxon>Aspergillaceae</taxon>
        <taxon>Aspergillus</taxon>
        <taxon>Aspergillus subgen. Circumdati</taxon>
    </lineage>
</organism>
<dbReference type="RefSeq" id="XP_025570279.1">
    <property type="nucleotide sequence ID" value="XM_025721062.1"/>
</dbReference>
<gene>
    <name evidence="2" type="ORF">BO80DRAFT_438944</name>
</gene>
<dbReference type="Pfam" id="PF08242">
    <property type="entry name" value="Methyltransf_12"/>
    <property type="match status" value="1"/>
</dbReference>
<reference evidence="2 3" key="1">
    <citation type="submission" date="2018-02" db="EMBL/GenBank/DDBJ databases">
        <title>The genomes of Aspergillus section Nigri reveals drivers in fungal speciation.</title>
        <authorList>
            <consortium name="DOE Joint Genome Institute"/>
            <person name="Vesth T.C."/>
            <person name="Nybo J."/>
            <person name="Theobald S."/>
            <person name="Brandl J."/>
            <person name="Frisvad J.C."/>
            <person name="Nielsen K.F."/>
            <person name="Lyhne E.K."/>
            <person name="Kogle M.E."/>
            <person name="Kuo A."/>
            <person name="Riley R."/>
            <person name="Clum A."/>
            <person name="Nolan M."/>
            <person name="Lipzen A."/>
            <person name="Salamov A."/>
            <person name="Henrissat B."/>
            <person name="Wiebenga A."/>
            <person name="De vries R.P."/>
            <person name="Grigoriev I.V."/>
            <person name="Mortensen U.H."/>
            <person name="Andersen M.R."/>
            <person name="Baker S.E."/>
        </authorList>
    </citation>
    <scope>NUCLEOTIDE SEQUENCE [LARGE SCALE GENOMIC DNA]</scope>
    <source>
        <strain evidence="2 3">CBS 121593</strain>
    </source>
</reference>
<dbReference type="VEuPathDB" id="FungiDB:BO80DRAFT_438944"/>
<name>A0A395GKD5_9EURO</name>
<dbReference type="STRING" id="1448316.A0A395GKD5"/>
<keyword evidence="2" id="KW-0489">Methyltransferase</keyword>
<protein>
    <submittedName>
        <fullName evidence="2">UMTA methyltransferase family protein-like protein</fullName>
    </submittedName>
</protein>
<dbReference type="EMBL" id="KZ824482">
    <property type="protein sequence ID" value="RAK95951.1"/>
    <property type="molecule type" value="Genomic_DNA"/>
</dbReference>
<proteinExistence type="predicted"/>
<dbReference type="Proteomes" id="UP000249402">
    <property type="component" value="Unassembled WGS sequence"/>
</dbReference>
<accession>A0A395GKD5</accession>
<dbReference type="SUPFAM" id="SSF53335">
    <property type="entry name" value="S-adenosyl-L-methionine-dependent methyltransferases"/>
    <property type="match status" value="1"/>
</dbReference>
<dbReference type="InterPro" id="IPR013217">
    <property type="entry name" value="Methyltransf_12"/>
</dbReference>
<sequence>MTQTLKSKTAGYVLQRDLQASIRLYFQHWMWRRQLGYLLHPQIPIKDGYRVADVACGTGIWLIDLAREHPGVQCDGYDISTEQYPAAGWLPPNVRLETLDLLKPIPEALRGQYDIVHVGLVVLVVENDDPTTVLENLLALLKPGGYLQWDESDFGGLETSSPDASIPHEALDEVKQRVLGSLLAAKQVDFHWVRHLGQYFRDRGATVVDDQWLPIADDIALPWTLQHLMAFAEFVRRIDQPVGTAREWWEVYERAADEAARGGSMRMAMASVVGRKPAE</sequence>
<keyword evidence="2" id="KW-0808">Transferase</keyword>
<evidence type="ECO:0000313" key="2">
    <source>
        <dbReference type="EMBL" id="RAK95951.1"/>
    </source>
</evidence>
<dbReference type="PANTHER" id="PTHR43591:SF96">
    <property type="entry name" value="PUTATIVE-RELATED"/>
    <property type="match status" value="1"/>
</dbReference>
<dbReference type="Gene3D" id="3.40.50.150">
    <property type="entry name" value="Vaccinia Virus protein VP39"/>
    <property type="match status" value="1"/>
</dbReference>
<dbReference type="InterPro" id="IPR029063">
    <property type="entry name" value="SAM-dependent_MTases_sf"/>
</dbReference>
<dbReference type="AlphaFoldDB" id="A0A395GKD5"/>
<evidence type="ECO:0000313" key="3">
    <source>
        <dbReference type="Proteomes" id="UP000249402"/>
    </source>
</evidence>
<dbReference type="GO" id="GO:0032259">
    <property type="term" value="P:methylation"/>
    <property type="evidence" value="ECO:0007669"/>
    <property type="project" value="UniProtKB-KW"/>
</dbReference>
<evidence type="ECO:0000259" key="1">
    <source>
        <dbReference type="Pfam" id="PF08242"/>
    </source>
</evidence>
<dbReference type="GeneID" id="37225927"/>
<keyword evidence="3" id="KW-1185">Reference proteome</keyword>
<dbReference type="CDD" id="cd02440">
    <property type="entry name" value="AdoMet_MTases"/>
    <property type="match status" value="1"/>
</dbReference>